<evidence type="ECO:0000313" key="11">
    <source>
        <dbReference type="EMBL" id="RKO99957.1"/>
    </source>
</evidence>
<evidence type="ECO:0000313" key="12">
    <source>
        <dbReference type="Proteomes" id="UP000274922"/>
    </source>
</evidence>
<dbReference type="Proteomes" id="UP000274922">
    <property type="component" value="Unassembled WGS sequence"/>
</dbReference>
<evidence type="ECO:0000256" key="7">
    <source>
        <dbReference type="ARBA" id="ARBA00047899"/>
    </source>
</evidence>
<dbReference type="OrthoDB" id="248923at2759"/>
<evidence type="ECO:0000256" key="5">
    <source>
        <dbReference type="ARBA" id="ARBA00022777"/>
    </source>
</evidence>
<keyword evidence="5" id="KW-0418">Kinase</keyword>
<proteinExistence type="predicted"/>
<reference evidence="12" key="1">
    <citation type="journal article" date="2018" name="Nat. Microbiol.">
        <title>Leveraging single-cell genomics to expand the fungal tree of life.</title>
        <authorList>
            <person name="Ahrendt S.R."/>
            <person name="Quandt C.A."/>
            <person name="Ciobanu D."/>
            <person name="Clum A."/>
            <person name="Salamov A."/>
            <person name="Andreopoulos B."/>
            <person name="Cheng J.F."/>
            <person name="Woyke T."/>
            <person name="Pelin A."/>
            <person name="Henrissat B."/>
            <person name="Reynolds N.K."/>
            <person name="Benny G.L."/>
            <person name="Smith M.E."/>
            <person name="James T.Y."/>
            <person name="Grigoriev I.V."/>
        </authorList>
    </citation>
    <scope>NUCLEOTIDE SEQUENCE [LARGE SCALE GENOMIC DNA]</scope>
    <source>
        <strain evidence="12">ATCC 52028</strain>
    </source>
</reference>
<dbReference type="PROSITE" id="PS00107">
    <property type="entry name" value="PROTEIN_KINASE_ATP"/>
    <property type="match status" value="1"/>
</dbReference>
<comment type="catalytic activity">
    <reaction evidence="8">
        <text>L-seryl-[protein] + ATP = O-phospho-L-seryl-[protein] + ADP + H(+)</text>
        <dbReference type="Rhea" id="RHEA:17989"/>
        <dbReference type="Rhea" id="RHEA-COMP:9863"/>
        <dbReference type="Rhea" id="RHEA-COMP:11604"/>
        <dbReference type="ChEBI" id="CHEBI:15378"/>
        <dbReference type="ChEBI" id="CHEBI:29999"/>
        <dbReference type="ChEBI" id="CHEBI:30616"/>
        <dbReference type="ChEBI" id="CHEBI:83421"/>
        <dbReference type="ChEBI" id="CHEBI:456216"/>
        <dbReference type="EC" id="2.7.11.1"/>
    </reaction>
</comment>
<dbReference type="Pfam" id="PF00069">
    <property type="entry name" value="Pkinase"/>
    <property type="match status" value="1"/>
</dbReference>
<dbReference type="InterPro" id="IPR000719">
    <property type="entry name" value="Prot_kinase_dom"/>
</dbReference>
<feature type="domain" description="Protein kinase" evidence="10">
    <location>
        <begin position="31"/>
        <end position="316"/>
    </location>
</feature>
<keyword evidence="2" id="KW-0723">Serine/threonine-protein kinase</keyword>
<dbReference type="InterPro" id="IPR052239">
    <property type="entry name" value="Ser/Thr-specific_kinases"/>
</dbReference>
<dbReference type="InterPro" id="IPR011009">
    <property type="entry name" value="Kinase-like_dom_sf"/>
</dbReference>
<feature type="binding site" evidence="9">
    <location>
        <position position="62"/>
    </location>
    <ligand>
        <name>ATP</name>
        <dbReference type="ChEBI" id="CHEBI:30616"/>
    </ligand>
</feature>
<keyword evidence="3" id="KW-0808">Transferase</keyword>
<keyword evidence="12" id="KW-1185">Reference proteome</keyword>
<dbReference type="STRING" id="1555241.A0A4P9X4F7"/>
<name>A0A4P9X4F7_9FUNG</name>
<dbReference type="PANTHER" id="PTHR45998:SF2">
    <property type="entry name" value="SERINE_THREONINE-PROTEIN KINASE 16"/>
    <property type="match status" value="1"/>
</dbReference>
<evidence type="ECO:0000256" key="3">
    <source>
        <dbReference type="ARBA" id="ARBA00022679"/>
    </source>
</evidence>
<evidence type="ECO:0000256" key="8">
    <source>
        <dbReference type="ARBA" id="ARBA00048679"/>
    </source>
</evidence>
<keyword evidence="4 9" id="KW-0547">Nucleotide-binding</keyword>
<evidence type="ECO:0000256" key="1">
    <source>
        <dbReference type="ARBA" id="ARBA00012513"/>
    </source>
</evidence>
<evidence type="ECO:0000256" key="4">
    <source>
        <dbReference type="ARBA" id="ARBA00022741"/>
    </source>
</evidence>
<evidence type="ECO:0000256" key="6">
    <source>
        <dbReference type="ARBA" id="ARBA00022840"/>
    </source>
</evidence>
<dbReference type="GO" id="GO:0004674">
    <property type="term" value="F:protein serine/threonine kinase activity"/>
    <property type="evidence" value="ECO:0007669"/>
    <property type="project" value="UniProtKB-KW"/>
</dbReference>
<dbReference type="EC" id="2.7.11.1" evidence="1"/>
<accession>A0A4P9X4F7</accession>
<dbReference type="AlphaFoldDB" id="A0A4P9X4F7"/>
<protein>
    <recommendedName>
        <fullName evidence="1">non-specific serine/threonine protein kinase</fullName>
        <ecNumber evidence="1">2.7.11.1</ecNumber>
    </recommendedName>
</protein>
<evidence type="ECO:0000259" key="10">
    <source>
        <dbReference type="PROSITE" id="PS50011"/>
    </source>
</evidence>
<dbReference type="GO" id="GO:0005794">
    <property type="term" value="C:Golgi apparatus"/>
    <property type="evidence" value="ECO:0007669"/>
    <property type="project" value="TreeGrafter"/>
</dbReference>
<dbReference type="Gene3D" id="1.10.510.10">
    <property type="entry name" value="Transferase(Phosphotransferase) domain 1"/>
    <property type="match status" value="1"/>
</dbReference>
<dbReference type="PANTHER" id="PTHR45998">
    <property type="entry name" value="SERINE/THREONINE-PROTEIN KINASE 16"/>
    <property type="match status" value="1"/>
</dbReference>
<gene>
    <name evidence="11" type="ORF">CXG81DRAFT_13808</name>
</gene>
<dbReference type="EMBL" id="ML014244">
    <property type="protein sequence ID" value="RKO99957.1"/>
    <property type="molecule type" value="Genomic_DNA"/>
</dbReference>
<dbReference type="InterPro" id="IPR017441">
    <property type="entry name" value="Protein_kinase_ATP_BS"/>
</dbReference>
<sequence length="328" mass="35730">MDLWTWALHAVAALLKQVQPPERLVLGGRAYDLGPMIGEGGFAYVYEVRESQRPDSRALALKRVRIALPEHRERIQNEIAAHHAVRSPHVIPLIASELRAEPPEALLLLPLYRNGTVQDLIERSVDPDHGLPIKQILSITKDVCAGLAAFHKHEPPLAFRDLKPGNILVGDAANARYGIGPAVLTDLGSVAPAVVRITSRREAVALQELCAETVTAPFRAPELFDPPSTATIDAAVDVWALGCTLFTMAYGTPPFDGTLTAVVSGQVTFPGCPSGAPHVRVRYTPAFQQLIRDILTLDPSMRPSLAEISVRCDQLLANLNQQQQQQQV</sequence>
<evidence type="ECO:0000256" key="2">
    <source>
        <dbReference type="ARBA" id="ARBA00022527"/>
    </source>
</evidence>
<evidence type="ECO:0000256" key="9">
    <source>
        <dbReference type="PROSITE-ProRule" id="PRU10141"/>
    </source>
</evidence>
<dbReference type="SMART" id="SM00220">
    <property type="entry name" value="S_TKc"/>
    <property type="match status" value="1"/>
</dbReference>
<dbReference type="GO" id="GO:0005524">
    <property type="term" value="F:ATP binding"/>
    <property type="evidence" value="ECO:0007669"/>
    <property type="project" value="UniProtKB-UniRule"/>
</dbReference>
<comment type="catalytic activity">
    <reaction evidence="7">
        <text>L-threonyl-[protein] + ATP = O-phospho-L-threonyl-[protein] + ADP + H(+)</text>
        <dbReference type="Rhea" id="RHEA:46608"/>
        <dbReference type="Rhea" id="RHEA-COMP:11060"/>
        <dbReference type="Rhea" id="RHEA-COMP:11605"/>
        <dbReference type="ChEBI" id="CHEBI:15378"/>
        <dbReference type="ChEBI" id="CHEBI:30013"/>
        <dbReference type="ChEBI" id="CHEBI:30616"/>
        <dbReference type="ChEBI" id="CHEBI:61977"/>
        <dbReference type="ChEBI" id="CHEBI:456216"/>
        <dbReference type="EC" id="2.7.11.1"/>
    </reaction>
</comment>
<dbReference type="SUPFAM" id="SSF56112">
    <property type="entry name" value="Protein kinase-like (PK-like)"/>
    <property type="match status" value="1"/>
</dbReference>
<dbReference type="PROSITE" id="PS50011">
    <property type="entry name" value="PROTEIN_KINASE_DOM"/>
    <property type="match status" value="1"/>
</dbReference>
<organism evidence="11 12">
    <name type="scientific">Caulochytrium protostelioides</name>
    <dbReference type="NCBI Taxonomy" id="1555241"/>
    <lineage>
        <taxon>Eukaryota</taxon>
        <taxon>Fungi</taxon>
        <taxon>Fungi incertae sedis</taxon>
        <taxon>Chytridiomycota</taxon>
        <taxon>Chytridiomycota incertae sedis</taxon>
        <taxon>Chytridiomycetes</taxon>
        <taxon>Caulochytriales</taxon>
        <taxon>Caulochytriaceae</taxon>
        <taxon>Caulochytrium</taxon>
    </lineage>
</organism>
<keyword evidence="6 9" id="KW-0067">ATP-binding</keyword>